<protein>
    <recommendedName>
        <fullName evidence="3">Reverse transcriptase zinc-binding domain-containing protein</fullName>
    </recommendedName>
</protein>
<gene>
    <name evidence="1" type="ORF">Ddye_014638</name>
</gene>
<keyword evidence="2" id="KW-1185">Reference proteome</keyword>
<evidence type="ECO:0008006" key="3">
    <source>
        <dbReference type="Google" id="ProtNLM"/>
    </source>
</evidence>
<reference evidence="1" key="1">
    <citation type="journal article" date="2023" name="Plant J.">
        <title>Genome sequences and population genomics provide insights into the demographic history, inbreeding, and mutation load of two 'living fossil' tree species of Dipteronia.</title>
        <authorList>
            <person name="Feng Y."/>
            <person name="Comes H.P."/>
            <person name="Chen J."/>
            <person name="Zhu S."/>
            <person name="Lu R."/>
            <person name="Zhang X."/>
            <person name="Li P."/>
            <person name="Qiu J."/>
            <person name="Olsen K.M."/>
            <person name="Qiu Y."/>
        </authorList>
    </citation>
    <scope>NUCLEOTIDE SEQUENCE</scope>
    <source>
        <strain evidence="1">KIB01</strain>
    </source>
</reference>
<dbReference type="PANTHER" id="PTHR36617:SF5">
    <property type="entry name" value="OS05G0421675 PROTEIN"/>
    <property type="match status" value="1"/>
</dbReference>
<dbReference type="PANTHER" id="PTHR36617">
    <property type="entry name" value="PROTEIN, PUTATIVE-RELATED"/>
    <property type="match status" value="1"/>
</dbReference>
<organism evidence="1 2">
    <name type="scientific">Dipteronia dyeriana</name>
    <dbReference type="NCBI Taxonomy" id="168575"/>
    <lineage>
        <taxon>Eukaryota</taxon>
        <taxon>Viridiplantae</taxon>
        <taxon>Streptophyta</taxon>
        <taxon>Embryophyta</taxon>
        <taxon>Tracheophyta</taxon>
        <taxon>Spermatophyta</taxon>
        <taxon>Magnoliopsida</taxon>
        <taxon>eudicotyledons</taxon>
        <taxon>Gunneridae</taxon>
        <taxon>Pentapetalae</taxon>
        <taxon>rosids</taxon>
        <taxon>malvids</taxon>
        <taxon>Sapindales</taxon>
        <taxon>Sapindaceae</taxon>
        <taxon>Hippocastanoideae</taxon>
        <taxon>Acereae</taxon>
        <taxon>Dipteronia</taxon>
    </lineage>
</organism>
<evidence type="ECO:0000313" key="1">
    <source>
        <dbReference type="EMBL" id="KAK2654782.1"/>
    </source>
</evidence>
<dbReference type="Proteomes" id="UP001280121">
    <property type="component" value="Unassembled WGS sequence"/>
</dbReference>
<accession>A0AAD9X8N4</accession>
<proteinExistence type="predicted"/>
<dbReference type="EMBL" id="JANJYI010000004">
    <property type="protein sequence ID" value="KAK2654782.1"/>
    <property type="molecule type" value="Genomic_DNA"/>
</dbReference>
<sequence length="158" mass="18581">MLAKWVWRYGKENDLLWRKVICSKYGEDPHGIRWSWDIGSNVSLFVKAVSSLFKEGSQSRRILDEGLKIVVGNGESVNFWFDMWCDNLALKDRFPRIFALAMKKVGAINTFGGWHEDRWIWKVQLRRRVFDWEREVRSSFYSCTNNVRIQKGVGDSVA</sequence>
<name>A0AAD9X8N4_9ROSI</name>
<evidence type="ECO:0000313" key="2">
    <source>
        <dbReference type="Proteomes" id="UP001280121"/>
    </source>
</evidence>
<comment type="caution">
    <text evidence="1">The sequence shown here is derived from an EMBL/GenBank/DDBJ whole genome shotgun (WGS) entry which is preliminary data.</text>
</comment>
<dbReference type="AlphaFoldDB" id="A0AAD9X8N4"/>